<dbReference type="Gene3D" id="4.10.160.10">
    <property type="entry name" value="Methanol dehydrogenase, beta subunit"/>
    <property type="match status" value="1"/>
</dbReference>
<dbReference type="InterPro" id="IPR036557">
    <property type="entry name" value="Meth_DH_bsu_sf"/>
</dbReference>
<proteinExistence type="predicted"/>
<comment type="caution">
    <text evidence="3">The sequence shown here is derived from an EMBL/GenBank/DDBJ whole genome shotgun (WGS) entry which is preliminary data.</text>
</comment>
<dbReference type="Pfam" id="PF02315">
    <property type="entry name" value="MDH"/>
    <property type="match status" value="1"/>
</dbReference>
<evidence type="ECO:0000313" key="3">
    <source>
        <dbReference type="EMBL" id="MDQ0511533.1"/>
    </source>
</evidence>
<protein>
    <submittedName>
        <fullName evidence="3">Methanol dehydrogenase (Cytochrome c) subunit 2</fullName>
        <ecNumber evidence="3">1.1.2.7</ecNumber>
    </submittedName>
</protein>
<name>A0ABU0LS77_9HYPH</name>
<dbReference type="SUPFAM" id="SSF48666">
    <property type="entry name" value="Methanol dehydrogenase subunit"/>
    <property type="match status" value="1"/>
</dbReference>
<evidence type="ECO:0000256" key="1">
    <source>
        <dbReference type="SAM" id="MobiDB-lite"/>
    </source>
</evidence>
<feature type="transmembrane region" description="Helical" evidence="2">
    <location>
        <begin position="26"/>
        <end position="47"/>
    </location>
</feature>
<keyword evidence="4" id="KW-1185">Reference proteome</keyword>
<keyword evidence="2" id="KW-0812">Transmembrane</keyword>
<keyword evidence="2" id="KW-0472">Membrane</keyword>
<feature type="compositionally biased region" description="Basic and acidic residues" evidence="1">
    <location>
        <begin position="74"/>
        <end position="85"/>
    </location>
</feature>
<sequence length="121" mass="13091">MRATKGTTKGTTTRTNTRLVDQGLKFSCLIAGTAAFGLAMVVGAAAYDGTNCKAPGNCWEPKPGYPAQVAGSKYDPKHDPRELNKQQESIKGMEARNAQRVDYFQKTGKFVYDVSKIPSAN</sequence>
<reference evidence="3 4" key="1">
    <citation type="submission" date="2023-07" db="EMBL/GenBank/DDBJ databases">
        <title>Genomic Encyclopedia of Type Strains, Phase IV (KMG-IV): sequencing the most valuable type-strain genomes for metagenomic binning, comparative biology and taxonomic classification.</title>
        <authorList>
            <person name="Goeker M."/>
        </authorList>
    </citation>
    <scope>NUCLEOTIDE SEQUENCE [LARGE SCALE GENOMIC DNA]</scope>
    <source>
        <strain evidence="3 4">DSM 15561</strain>
    </source>
</reference>
<dbReference type="GO" id="GO:0052933">
    <property type="term" value="F:alcohol dehydrogenase (cytochrome c(L)) activity"/>
    <property type="evidence" value="ECO:0007669"/>
    <property type="project" value="UniProtKB-EC"/>
</dbReference>
<dbReference type="EC" id="1.1.2.7" evidence="3"/>
<keyword evidence="2" id="KW-1133">Transmembrane helix</keyword>
<evidence type="ECO:0000313" key="4">
    <source>
        <dbReference type="Proteomes" id="UP001235094"/>
    </source>
</evidence>
<dbReference type="Proteomes" id="UP001235094">
    <property type="component" value="Unassembled WGS sequence"/>
</dbReference>
<dbReference type="RefSeq" id="WP_306890234.1">
    <property type="nucleotide sequence ID" value="NZ_JAUSVR010000007.1"/>
</dbReference>
<evidence type="ECO:0000256" key="2">
    <source>
        <dbReference type="SAM" id="Phobius"/>
    </source>
</evidence>
<gene>
    <name evidence="3" type="ORF">QOZ99_002432</name>
</gene>
<keyword evidence="3" id="KW-0560">Oxidoreductase</keyword>
<feature type="region of interest" description="Disordered" evidence="1">
    <location>
        <begin position="70"/>
        <end position="94"/>
    </location>
</feature>
<accession>A0ABU0LS77</accession>
<dbReference type="EMBL" id="JAUSVR010000007">
    <property type="protein sequence ID" value="MDQ0511533.1"/>
    <property type="molecule type" value="Genomic_DNA"/>
</dbReference>
<organism evidence="3 4">
    <name type="scientific">Ancylobacter amanitiformis</name>
    <dbReference type="NCBI Taxonomy" id="217069"/>
    <lineage>
        <taxon>Bacteria</taxon>
        <taxon>Pseudomonadati</taxon>
        <taxon>Pseudomonadota</taxon>
        <taxon>Alphaproteobacteria</taxon>
        <taxon>Hyphomicrobiales</taxon>
        <taxon>Xanthobacteraceae</taxon>
        <taxon>Ancylobacter</taxon>
    </lineage>
</organism>
<dbReference type="InterPro" id="IPR003420">
    <property type="entry name" value="Meth_DH_bsu"/>
</dbReference>